<dbReference type="Pfam" id="PF25683">
    <property type="entry name" value="URGCP_GTPase"/>
    <property type="match status" value="1"/>
</dbReference>
<dbReference type="PANTHER" id="PTHR22796:SF1">
    <property type="entry name" value="VWFA DOMAIN-CONTAINING PROTEIN"/>
    <property type="match status" value="1"/>
</dbReference>
<evidence type="ECO:0008006" key="6">
    <source>
        <dbReference type="Google" id="ProtNLM"/>
    </source>
</evidence>
<dbReference type="Gene3D" id="3.40.50.300">
    <property type="entry name" value="P-loop containing nucleotide triphosphate hydrolases"/>
    <property type="match status" value="1"/>
</dbReference>
<accession>A0ABP0W175</accession>
<dbReference type="InterPro" id="IPR027417">
    <property type="entry name" value="P-loop_NTPase"/>
</dbReference>
<dbReference type="SMART" id="SM00220">
    <property type="entry name" value="S_TKc"/>
    <property type="match status" value="1"/>
</dbReference>
<organism evidence="4 5">
    <name type="scientific">Sphagnum jensenii</name>
    <dbReference type="NCBI Taxonomy" id="128206"/>
    <lineage>
        <taxon>Eukaryota</taxon>
        <taxon>Viridiplantae</taxon>
        <taxon>Streptophyta</taxon>
        <taxon>Embryophyta</taxon>
        <taxon>Bryophyta</taxon>
        <taxon>Sphagnophytina</taxon>
        <taxon>Sphagnopsida</taxon>
        <taxon>Sphagnales</taxon>
        <taxon>Sphagnaceae</taxon>
        <taxon>Sphagnum</taxon>
    </lineage>
</organism>
<evidence type="ECO:0000259" key="2">
    <source>
        <dbReference type="PROSITE" id="PS50011"/>
    </source>
</evidence>
<dbReference type="CDD" id="cd13999">
    <property type="entry name" value="STKc_MAP3K-like"/>
    <property type="match status" value="1"/>
</dbReference>
<dbReference type="PROSITE" id="PS51717">
    <property type="entry name" value="G_VLIG"/>
    <property type="match status" value="1"/>
</dbReference>
<proteinExistence type="inferred from homology"/>
<feature type="domain" description="Protein kinase" evidence="2">
    <location>
        <begin position="214"/>
        <end position="480"/>
    </location>
</feature>
<dbReference type="PROSITE" id="PS50011">
    <property type="entry name" value="PROTEIN_KINASE_DOM"/>
    <property type="match status" value="1"/>
</dbReference>
<dbReference type="EMBL" id="OZ020107">
    <property type="protein sequence ID" value="CAK9259951.1"/>
    <property type="molecule type" value="Genomic_DNA"/>
</dbReference>
<evidence type="ECO:0000313" key="5">
    <source>
        <dbReference type="Proteomes" id="UP001497444"/>
    </source>
</evidence>
<dbReference type="SUPFAM" id="SSF56112">
    <property type="entry name" value="Protein kinase-like (PK-like)"/>
    <property type="match status" value="1"/>
</dbReference>
<evidence type="ECO:0000259" key="3">
    <source>
        <dbReference type="PROSITE" id="PS51717"/>
    </source>
</evidence>
<reference evidence="4" key="1">
    <citation type="submission" date="2024-02" db="EMBL/GenBank/DDBJ databases">
        <authorList>
            <consortium name="ELIXIR-Norway"/>
            <consortium name="Elixir Norway"/>
        </authorList>
    </citation>
    <scope>NUCLEOTIDE SEQUENCE</scope>
</reference>
<evidence type="ECO:0000256" key="1">
    <source>
        <dbReference type="ARBA" id="ARBA00008171"/>
    </source>
</evidence>
<dbReference type="InterPro" id="IPR001245">
    <property type="entry name" value="Ser-Thr/Tyr_kinase_cat_dom"/>
</dbReference>
<dbReference type="InterPro" id="IPR008271">
    <property type="entry name" value="Ser/Thr_kinase_AS"/>
</dbReference>
<protein>
    <recommendedName>
        <fullName evidence="6">Protein kinase domain-containing protein</fullName>
    </recommendedName>
</protein>
<dbReference type="SUPFAM" id="SSF52540">
    <property type="entry name" value="P-loop containing nucleoside triphosphate hydrolases"/>
    <property type="match status" value="1"/>
</dbReference>
<dbReference type="PROSITE" id="PS00108">
    <property type="entry name" value="PROTEIN_KINASE_ST"/>
    <property type="match status" value="1"/>
</dbReference>
<dbReference type="InterPro" id="IPR000719">
    <property type="entry name" value="Prot_kinase_dom"/>
</dbReference>
<sequence>MQTENYLQLSRDVVNALVETEGTQVVQLNKGQCKLLKEKLLQTMRRIGEDLDSLACTELAIFTQRCKGALQQLYRTVKDTEAIIHSCCRPKAAIKLTNINEACAQVLFQLDWCTAICLDGRLAVTASKSQRYVTKNIEGFGADECKLKMKKIHSILLGHLDRSKTTLEPELSKKIQPAVKESVASLSKLEMSAPLNDEQRTKRLDLLSIEPQELQWIRRIGSGSFGTVHEVCWQGESFAQKYFQSKASLEQEAEILAGLSHPNIVQVFGHCIGGKSSLVMELMNGNLTDHIEHRAQVLNEPSLELAVALDIMLQIAEGMQYLHEKRVAHRDLKSANILINPVQILGMENAGYAQVKLADFGLSKIKEGSATYSIQTANRGTTRWMAPELFGEPDPNECRYPFKADVYSYAITCFEILTAKFPFEDTASNTEVRRKVKAGERPVLPVTLPMFLSSLIERCWDAEANRRPSFSEICAELRHFQGVIMISDLATKLRDASGYPCQTFVVPRHLPKYTFNGDVMVDRQLQNFEDPHRRMLDFLRHGMEPFASAGLSKPTGFNTKPTWSHIEETNTPDDFNFSVAVAAGNDKEGNTDEDTPNVGPPYFSPFEILVQLLINSDLPAKIAIFQLLLDQRCSVPLLVSHSNTYYTHFKTEQIIHRLSDGLSYLGDVLDFVTVKLANQEILSISEDRILPRVVFVSDRKVLSSRETPDMASDVMNCQFISKHIKRDTGDGPIVEVGVGFLATPGDEARKYMPCLVLCVWGDHDQLGEFLEKVADIVIVETEPTQQPRVLSWAGEHQHVLYWNINSTGRSSNKNGKDMICGSFKNLTRYIGKSLMNEISKKKFKGSKGGATSLRECLPRQIQLLNPKVTTSNVTHLDGTNLGRVKDDFVLQKSFAREAKNFFESLRLRGEQAELKQRQNQIQQEKEYRASAADKVMRLPIIADFICLLKEKHYLKRKIGIVQFELSINKKLRPTLEKAAKKVDDAFDAFRQQPENLELKQMYYRAKGEHVDQMLGLEHLWRELSHMFAADPSTNGDLPMLAAQHLVDGFPLEILGGDVAMFHKLWVERVLVELNKCLHAVLERDPKVLVLSIIGVQSSGKSTLLNLMFGTQLKTSAGQCTRGVYLQVVKSEWSDYDYVLLLDTEGIRAPEYFGLKGAQLHDNRLATFTVLPVDACIVMVGNEEDSGLKEVLPMVMLAFNESAMAEEHGGQMQAKLFFVYRSVDTNDTKKLLMNQRKLQEDLRQASHEIANLQINEVEEGGSQVRQPPSTLDSLQKFRIDSDEEKSDVKFFGNLKKSNVPPFDVPDDEYGNKVVKLRKYINNRVLHGGWESHGLKAWTKYLCMVWDCIADANFLNRIEYAHYLDLLTKLTGCQQIVGRKWLEEFKILEGTPQGAIRSNLEMSTTVLMQTLESKVEDTIKEETREVDKFLQQKQYQKWKVEGTSRWDDFCSGQKRHWMKCAGELV</sequence>
<gene>
    <name evidence="4" type="ORF">CSSPJE1EN1_LOCUS5429</name>
</gene>
<keyword evidence="5" id="KW-1185">Reference proteome</keyword>
<comment type="similarity">
    <text evidence="1">Belongs to the protein kinase superfamily. TKL Ser/Thr protein kinase family. ROCO subfamily.</text>
</comment>
<dbReference type="Proteomes" id="UP001497444">
    <property type="component" value="Chromosome 12"/>
</dbReference>
<evidence type="ECO:0000313" key="4">
    <source>
        <dbReference type="EMBL" id="CAK9259951.1"/>
    </source>
</evidence>
<dbReference type="Pfam" id="PF07714">
    <property type="entry name" value="PK_Tyr_Ser-Thr"/>
    <property type="match status" value="1"/>
</dbReference>
<dbReference type="PANTHER" id="PTHR22796">
    <property type="entry name" value="URG4-RELATED"/>
    <property type="match status" value="1"/>
</dbReference>
<dbReference type="InterPro" id="IPR011009">
    <property type="entry name" value="Kinase-like_dom_sf"/>
</dbReference>
<dbReference type="Gene3D" id="1.10.510.10">
    <property type="entry name" value="Transferase(Phosphotransferase) domain 1"/>
    <property type="match status" value="1"/>
</dbReference>
<name>A0ABP0W175_9BRYO</name>
<dbReference type="InterPro" id="IPR030383">
    <property type="entry name" value="G_VLIG_dom"/>
</dbReference>
<feature type="domain" description="VLIG-type G" evidence="3">
    <location>
        <begin position="1084"/>
        <end position="1344"/>
    </location>
</feature>